<keyword evidence="4" id="KW-0809">Transit peptide</keyword>
<keyword evidence="6" id="KW-0472">Membrane</keyword>
<dbReference type="Proteomes" id="UP001152885">
    <property type="component" value="Unassembled WGS sequence"/>
</dbReference>
<dbReference type="GO" id="GO:0005741">
    <property type="term" value="C:mitochondrial outer membrane"/>
    <property type="evidence" value="ECO:0007669"/>
    <property type="project" value="UniProtKB-SubCell"/>
</dbReference>
<evidence type="ECO:0000256" key="4">
    <source>
        <dbReference type="ARBA" id="ARBA00022946"/>
    </source>
</evidence>
<gene>
    <name evidence="7" type="ORF">CANVERA_P4685</name>
</gene>
<evidence type="ECO:0000256" key="1">
    <source>
        <dbReference type="ARBA" id="ARBA00004450"/>
    </source>
</evidence>
<dbReference type="AlphaFoldDB" id="A0A9W4XF75"/>
<evidence type="ECO:0008006" key="9">
    <source>
        <dbReference type="Google" id="ProtNLM"/>
    </source>
</evidence>
<proteinExistence type="inferred from homology"/>
<dbReference type="SUPFAM" id="SSF51735">
    <property type="entry name" value="NAD(P)-binding Rossmann-fold domains"/>
    <property type="match status" value="1"/>
</dbReference>
<evidence type="ECO:0000256" key="6">
    <source>
        <dbReference type="ARBA" id="ARBA00023136"/>
    </source>
</evidence>
<keyword evidence="5" id="KW-0496">Mitochondrion</keyword>
<comment type="similarity">
    <text evidence="2">Belongs to the FMP52 family.</text>
</comment>
<evidence type="ECO:0000256" key="5">
    <source>
        <dbReference type="ARBA" id="ARBA00023128"/>
    </source>
</evidence>
<evidence type="ECO:0000256" key="2">
    <source>
        <dbReference type="ARBA" id="ARBA00006617"/>
    </source>
</evidence>
<dbReference type="Pfam" id="PF08732">
    <property type="entry name" value="HIM1"/>
    <property type="match status" value="1"/>
</dbReference>
<dbReference type="EMBL" id="CANTUO010000006">
    <property type="protein sequence ID" value="CAI5760175.1"/>
    <property type="molecule type" value="Genomic_DNA"/>
</dbReference>
<reference evidence="7" key="1">
    <citation type="submission" date="2022-12" db="EMBL/GenBank/DDBJ databases">
        <authorList>
            <person name="Brejova B."/>
        </authorList>
    </citation>
    <scope>NUCLEOTIDE SEQUENCE</scope>
</reference>
<name>A0A9W4XF75_9ASCO</name>
<dbReference type="InterPro" id="IPR036291">
    <property type="entry name" value="NAD(P)-bd_dom_sf"/>
</dbReference>
<organism evidence="7 8">
    <name type="scientific">Candida verbasci</name>
    <dbReference type="NCBI Taxonomy" id="1227364"/>
    <lineage>
        <taxon>Eukaryota</taxon>
        <taxon>Fungi</taxon>
        <taxon>Dikarya</taxon>
        <taxon>Ascomycota</taxon>
        <taxon>Saccharomycotina</taxon>
        <taxon>Pichiomycetes</taxon>
        <taxon>Debaryomycetaceae</taxon>
        <taxon>Candida/Lodderomyces clade</taxon>
        <taxon>Candida</taxon>
    </lineage>
</organism>
<comment type="caution">
    <text evidence="7">The sequence shown here is derived from an EMBL/GenBank/DDBJ whole genome shotgun (WGS) entry which is preliminary data.</text>
</comment>
<protein>
    <recommendedName>
        <fullName evidence="9">Protein FMP52, mitochondrial</fullName>
    </recommendedName>
</protein>
<dbReference type="InterPro" id="IPR014843">
    <property type="entry name" value="Him1/Fmp52"/>
</dbReference>
<evidence type="ECO:0000256" key="3">
    <source>
        <dbReference type="ARBA" id="ARBA00022787"/>
    </source>
</evidence>
<dbReference type="FunFam" id="3.40.50.720:FF:000366">
    <property type="entry name" value="Protein FMP52, mitochondrial"/>
    <property type="match status" value="1"/>
</dbReference>
<sequence>MSNIIVLGATGLVGTQIIKHAEKQSTINKIITLTRSLPSFKSDKIESIVEENTGNWPSIIKSQTPIPEAYISSFGTTKAKAGGAQEFKEIDYGINYENAKAAKELGCSTCVLISAQGANSKSPFFYLKTKGELEDDIKALNFDYFIILRPGVLIGERKDSHGFGNDVAMKLGRFVKGTWFQPLLNPIDVSDLGEIAIDFANRGMKGDLREKILTVGGSELIEMVDDLKVGK</sequence>
<keyword evidence="8" id="KW-1185">Reference proteome</keyword>
<keyword evidence="3" id="KW-1000">Mitochondrion outer membrane</keyword>
<dbReference type="Gene3D" id="3.40.50.720">
    <property type="entry name" value="NAD(P)-binding Rossmann-like Domain"/>
    <property type="match status" value="1"/>
</dbReference>
<evidence type="ECO:0000313" key="7">
    <source>
        <dbReference type="EMBL" id="CAI5760175.1"/>
    </source>
</evidence>
<dbReference type="PANTHER" id="PTHR14097">
    <property type="entry name" value="OXIDOREDUCTASE HTATIP2"/>
    <property type="match status" value="1"/>
</dbReference>
<accession>A0A9W4XF75</accession>
<dbReference type="GO" id="GO:0051170">
    <property type="term" value="P:import into nucleus"/>
    <property type="evidence" value="ECO:0007669"/>
    <property type="project" value="TreeGrafter"/>
</dbReference>
<dbReference type="OrthoDB" id="430436at2759"/>
<comment type="subcellular location">
    <subcellularLocation>
        <location evidence="1">Mitochondrion outer membrane</location>
        <topology evidence="1">Peripheral membrane protein</topology>
    </subcellularLocation>
</comment>
<evidence type="ECO:0000313" key="8">
    <source>
        <dbReference type="Proteomes" id="UP001152885"/>
    </source>
</evidence>
<dbReference type="PANTHER" id="PTHR14097:SF7">
    <property type="entry name" value="OXIDOREDUCTASE HTATIP2"/>
    <property type="match status" value="1"/>
</dbReference>